<sequence>MSHPTDLYDLMVSCGFDSEEYSGFHLVWAEGMGANELCLRLGADPSSAFRCTIENLARPEAEPGPGMWAGTANGWAQALLFDFLISPLTFLPEVSRGTRALSIKCGHDNYRVDWAIDGVLVTCFAIHWPDERGGADPNALDPLMEGLTFQLDDPDDPGIEDPVYIEVSVTSALRLASRITGREIDAKWLSAVHSNYSLKSS</sequence>
<dbReference type="Proteomes" id="UP001595851">
    <property type="component" value="Unassembled WGS sequence"/>
</dbReference>
<accession>A0ABV8FWB9</accession>
<organism evidence="1 2">
    <name type="scientific">Nonomuraea purpurea</name>
    <dbReference type="NCBI Taxonomy" id="1849276"/>
    <lineage>
        <taxon>Bacteria</taxon>
        <taxon>Bacillati</taxon>
        <taxon>Actinomycetota</taxon>
        <taxon>Actinomycetes</taxon>
        <taxon>Streptosporangiales</taxon>
        <taxon>Streptosporangiaceae</taxon>
        <taxon>Nonomuraea</taxon>
    </lineage>
</organism>
<dbReference type="Pfam" id="PF20062">
    <property type="entry name" value="DUF6461"/>
    <property type="match status" value="1"/>
</dbReference>
<comment type="caution">
    <text evidence="1">The sequence shown here is derived from an EMBL/GenBank/DDBJ whole genome shotgun (WGS) entry which is preliminary data.</text>
</comment>
<dbReference type="EMBL" id="JBHSBI010000001">
    <property type="protein sequence ID" value="MFC4005958.1"/>
    <property type="molecule type" value="Genomic_DNA"/>
</dbReference>
<protein>
    <submittedName>
        <fullName evidence="1">DUF6461 domain-containing protein</fullName>
    </submittedName>
</protein>
<proteinExistence type="predicted"/>
<name>A0ABV8FWB9_9ACTN</name>
<dbReference type="InterPro" id="IPR045592">
    <property type="entry name" value="DUF6461"/>
</dbReference>
<reference evidence="2" key="1">
    <citation type="journal article" date="2019" name="Int. J. Syst. Evol. Microbiol.">
        <title>The Global Catalogue of Microorganisms (GCM) 10K type strain sequencing project: providing services to taxonomists for standard genome sequencing and annotation.</title>
        <authorList>
            <consortium name="The Broad Institute Genomics Platform"/>
            <consortium name="The Broad Institute Genome Sequencing Center for Infectious Disease"/>
            <person name="Wu L."/>
            <person name="Ma J."/>
        </authorList>
    </citation>
    <scope>NUCLEOTIDE SEQUENCE [LARGE SCALE GENOMIC DNA]</scope>
    <source>
        <strain evidence="2">TBRC 1276</strain>
    </source>
</reference>
<gene>
    <name evidence="1" type="ORF">ACFOY2_01900</name>
</gene>
<dbReference type="RefSeq" id="WP_379526124.1">
    <property type="nucleotide sequence ID" value="NZ_JBHSBI010000001.1"/>
</dbReference>
<evidence type="ECO:0000313" key="2">
    <source>
        <dbReference type="Proteomes" id="UP001595851"/>
    </source>
</evidence>
<evidence type="ECO:0000313" key="1">
    <source>
        <dbReference type="EMBL" id="MFC4005958.1"/>
    </source>
</evidence>
<keyword evidence="2" id="KW-1185">Reference proteome</keyword>